<evidence type="ECO:0000256" key="7">
    <source>
        <dbReference type="ARBA" id="ARBA00022777"/>
    </source>
</evidence>
<keyword evidence="8" id="KW-0067">ATP-binding</keyword>
<dbReference type="AlphaFoldDB" id="A0A1W0E7P5"/>
<evidence type="ECO:0000313" key="13">
    <source>
        <dbReference type="Proteomes" id="UP000192758"/>
    </source>
</evidence>
<protein>
    <recommendedName>
        <fullName evidence="3">[RNA-polymerase]-subunit kinase</fullName>
        <ecNumber evidence="3">2.7.11.23</ecNumber>
    </recommendedName>
</protein>
<dbReference type="EMBL" id="MNPJ01000012">
    <property type="protein sequence ID" value="OQS55236.1"/>
    <property type="molecule type" value="Genomic_DNA"/>
</dbReference>
<comment type="caution">
    <text evidence="12">The sequence shown here is derived from an EMBL/GenBank/DDBJ whole genome shotgun (WGS) entry which is preliminary data.</text>
</comment>
<dbReference type="PROSITE" id="PS00108">
    <property type="entry name" value="PROTEIN_KINASE_ST"/>
    <property type="match status" value="1"/>
</dbReference>
<organism evidence="12 13">
    <name type="scientific">Ecytonucleospora hepatopenaei</name>
    <dbReference type="NCBI Taxonomy" id="646526"/>
    <lineage>
        <taxon>Eukaryota</taxon>
        <taxon>Fungi</taxon>
        <taxon>Fungi incertae sedis</taxon>
        <taxon>Microsporidia</taxon>
        <taxon>Enterocytozoonidae</taxon>
        <taxon>Ecytonucleospora</taxon>
    </lineage>
</organism>
<evidence type="ECO:0000259" key="10">
    <source>
        <dbReference type="PROSITE" id="PS50011"/>
    </source>
</evidence>
<dbReference type="Proteomes" id="UP000192758">
    <property type="component" value="Unassembled WGS sequence"/>
</dbReference>
<dbReference type="SMART" id="SM00220">
    <property type="entry name" value="S_TKc"/>
    <property type="match status" value="1"/>
</dbReference>
<dbReference type="VEuPathDB" id="MicrosporidiaDB:EHP00_2648"/>
<dbReference type="Gene3D" id="3.30.200.20">
    <property type="entry name" value="Phosphorylase Kinase, domain 1"/>
    <property type="match status" value="1"/>
</dbReference>
<comment type="similarity">
    <text evidence="2">Belongs to the protein kinase superfamily. CMGC Ser/Thr protein kinase family. CDC2/CDKX subfamily.</text>
</comment>
<dbReference type="GO" id="GO:0005737">
    <property type="term" value="C:cytoplasm"/>
    <property type="evidence" value="ECO:0007669"/>
    <property type="project" value="TreeGrafter"/>
</dbReference>
<keyword evidence="4" id="KW-0723">Serine/threonine-protein kinase</keyword>
<dbReference type="VEuPathDB" id="MicrosporidiaDB:EHP00_618"/>
<dbReference type="InterPro" id="IPR011009">
    <property type="entry name" value="Kinase-like_dom_sf"/>
</dbReference>
<evidence type="ECO:0000313" key="11">
    <source>
        <dbReference type="EMBL" id="OQS53482.1"/>
    </source>
</evidence>
<feature type="domain" description="Protein kinase" evidence="10">
    <location>
        <begin position="3"/>
        <end position="293"/>
    </location>
</feature>
<dbReference type="OrthoDB" id="1732493at2759"/>
<dbReference type="GO" id="GO:0004693">
    <property type="term" value="F:cyclin-dependent protein serine/threonine kinase activity"/>
    <property type="evidence" value="ECO:0007669"/>
    <property type="project" value="TreeGrafter"/>
</dbReference>
<evidence type="ECO:0000256" key="8">
    <source>
        <dbReference type="ARBA" id="ARBA00022840"/>
    </source>
</evidence>
<dbReference type="PANTHER" id="PTHR24056:SF0">
    <property type="entry name" value="CYCLIN-DEPENDENT KINASE 7"/>
    <property type="match status" value="1"/>
</dbReference>
<dbReference type="PANTHER" id="PTHR24056">
    <property type="entry name" value="CELL DIVISION PROTEIN KINASE"/>
    <property type="match status" value="1"/>
</dbReference>
<keyword evidence="6" id="KW-0547">Nucleotide-binding</keyword>
<dbReference type="Pfam" id="PF00069">
    <property type="entry name" value="Pkinase"/>
    <property type="match status" value="1"/>
</dbReference>
<dbReference type="InterPro" id="IPR000719">
    <property type="entry name" value="Prot_kinase_dom"/>
</dbReference>
<comment type="subcellular location">
    <subcellularLocation>
        <location evidence="1">Nucleus</location>
    </subcellularLocation>
</comment>
<evidence type="ECO:0000256" key="1">
    <source>
        <dbReference type="ARBA" id="ARBA00004123"/>
    </source>
</evidence>
<name>A0A1W0E7P5_9MICR</name>
<gene>
    <name evidence="12" type="primary">KIN28</name>
    <name evidence="11" type="ORF">EHP00_2648</name>
    <name evidence="12" type="ORF">EHP00_618</name>
</gene>
<dbReference type="GO" id="GO:0070985">
    <property type="term" value="C:transcription factor TFIIK complex"/>
    <property type="evidence" value="ECO:0007669"/>
    <property type="project" value="TreeGrafter"/>
</dbReference>
<dbReference type="FunFam" id="1.10.510.10:FF:000624">
    <property type="entry name" value="Mitogen-activated protein kinase"/>
    <property type="match status" value="1"/>
</dbReference>
<dbReference type="PROSITE" id="PS50011">
    <property type="entry name" value="PROTEIN_KINASE_DOM"/>
    <property type="match status" value="1"/>
</dbReference>
<evidence type="ECO:0000256" key="9">
    <source>
        <dbReference type="ARBA" id="ARBA00023242"/>
    </source>
</evidence>
<evidence type="ECO:0000256" key="6">
    <source>
        <dbReference type="ARBA" id="ARBA00022741"/>
    </source>
</evidence>
<keyword evidence="5" id="KW-0808">Transferase</keyword>
<sequence length="312" mass="36153">MQYFKVKKLGEGTYAVIYLAKAINIDTSIKITFDDPGAHFERLVAIKRIKKTEWGNGLEVNAIREIKALKSLKHDNLLKMEDIFVYKDDIHMVLEYVEYSLEQIIKCNEIIIMPSDIKSWVYMLLNGLNHMHDNFILHRDLKPNNLLINKDGILKLADFGLSRKITERMTPNAVTRWYRAPEMLLGQTQFGFKSDIWSVGVIMAEMFLRFPFLAAETDIQQLETICKVLGTPKNYAYFDTQMQTFKIRNYPKTNLKNIFTAVSEDAIDLLEKMLQINPADRIGIEDALSHEYFSTKPYATLPHLLPKPKDPK</sequence>
<dbReference type="SUPFAM" id="SSF56112">
    <property type="entry name" value="Protein kinase-like (PK-like)"/>
    <property type="match status" value="1"/>
</dbReference>
<accession>A0A1W0E7P5</accession>
<keyword evidence="7 11" id="KW-0418">Kinase</keyword>
<evidence type="ECO:0000256" key="5">
    <source>
        <dbReference type="ARBA" id="ARBA00022679"/>
    </source>
</evidence>
<keyword evidence="9" id="KW-0539">Nucleus</keyword>
<evidence type="ECO:0000256" key="3">
    <source>
        <dbReference type="ARBA" id="ARBA00012409"/>
    </source>
</evidence>
<dbReference type="STRING" id="646526.A0A1W0E7P5"/>
<reference evidence="12 13" key="1">
    <citation type="journal article" date="2017" name="Environ. Microbiol.">
        <title>Decay of the glycolytic pathway and adaptation to intranuclear parasitism within Enterocytozoonidae microsporidia.</title>
        <authorList>
            <person name="Wiredu Boakye D."/>
            <person name="Jaroenlak P."/>
            <person name="Prachumwat A."/>
            <person name="Williams T.A."/>
            <person name="Bateman K.S."/>
            <person name="Itsathitphaisarn O."/>
            <person name="Sritunyalucksana K."/>
            <person name="Paszkiewicz K.H."/>
            <person name="Moore K.A."/>
            <person name="Stentiford G.D."/>
            <person name="Williams B.A."/>
        </authorList>
    </citation>
    <scope>NUCLEOTIDE SEQUENCE [LARGE SCALE GENOMIC DNA]</scope>
    <source>
        <strain evidence="12 13">TH1</strain>
    </source>
</reference>
<dbReference type="InterPro" id="IPR050108">
    <property type="entry name" value="CDK"/>
</dbReference>
<evidence type="ECO:0000256" key="4">
    <source>
        <dbReference type="ARBA" id="ARBA00022527"/>
    </source>
</evidence>
<dbReference type="Gene3D" id="1.10.510.10">
    <property type="entry name" value="Transferase(Phosphotransferase) domain 1"/>
    <property type="match status" value="1"/>
</dbReference>
<dbReference type="GO" id="GO:0008353">
    <property type="term" value="F:RNA polymerase II CTD heptapeptide repeat kinase activity"/>
    <property type="evidence" value="ECO:0007669"/>
    <property type="project" value="UniProtKB-EC"/>
</dbReference>
<dbReference type="EMBL" id="MNPJ01000032">
    <property type="protein sequence ID" value="OQS53482.1"/>
    <property type="molecule type" value="Genomic_DNA"/>
</dbReference>
<dbReference type="InterPro" id="IPR008271">
    <property type="entry name" value="Ser/Thr_kinase_AS"/>
</dbReference>
<proteinExistence type="inferred from homology"/>
<keyword evidence="13" id="KW-1185">Reference proteome</keyword>
<evidence type="ECO:0000313" key="12">
    <source>
        <dbReference type="EMBL" id="OQS55236.1"/>
    </source>
</evidence>
<evidence type="ECO:0000256" key="2">
    <source>
        <dbReference type="ARBA" id="ARBA00006485"/>
    </source>
</evidence>
<dbReference type="EC" id="2.7.11.23" evidence="3"/>
<dbReference type="GO" id="GO:0045944">
    <property type="term" value="P:positive regulation of transcription by RNA polymerase II"/>
    <property type="evidence" value="ECO:0007669"/>
    <property type="project" value="TreeGrafter"/>
</dbReference>
<dbReference type="GO" id="GO:0005524">
    <property type="term" value="F:ATP binding"/>
    <property type="evidence" value="ECO:0007669"/>
    <property type="project" value="UniProtKB-KW"/>
</dbReference>